<reference evidence="2 3" key="1">
    <citation type="submission" date="2020-11" db="EMBL/GenBank/DDBJ databases">
        <title>Enhanced detection system for hospital associated transmission using whole genome sequencing surveillance.</title>
        <authorList>
            <person name="Harrison L.H."/>
            <person name="Van Tyne D."/>
            <person name="Marsh J.W."/>
            <person name="Griffith M.P."/>
            <person name="Snyder D.J."/>
            <person name="Cooper V.S."/>
            <person name="Mustapha M."/>
        </authorList>
    </citation>
    <scope>NUCLEOTIDE SEQUENCE [LARGE SCALE GENOMIC DNA]</scope>
    <source>
        <strain evidence="2 3">PSB00013</strain>
    </source>
</reference>
<proteinExistence type="predicted"/>
<protein>
    <submittedName>
        <fullName evidence="2">Chromosome partitioning protein ParB</fullName>
    </submittedName>
</protein>
<dbReference type="SUPFAM" id="SSF109709">
    <property type="entry name" value="KorB DNA-binding domain-like"/>
    <property type="match status" value="1"/>
</dbReference>
<evidence type="ECO:0000313" key="3">
    <source>
        <dbReference type="Proteomes" id="UP000638986"/>
    </source>
</evidence>
<accession>A0ABS0MVY2</accession>
<evidence type="ECO:0000259" key="1">
    <source>
        <dbReference type="Pfam" id="PF17762"/>
    </source>
</evidence>
<sequence>MKQINSLKALNTFSDDVSKSDLFSIAPELLIEEEGFNSRGAFTENYFERPEVAAHIRSLADAYKAGRYVPPIVVKVRNADVLVRDGHCRRRAILLAKSEGADIKKIQVLEIKGDEAAQAALIVTSNDGMKLSQLERAVIYGRLAAWGWSDAEIAQNIGRTAEHVRQLRSLLELPLDLKRLIQDGAVSSSYAAELYAMHGEAAIEMVRKGLKESGKQKITKKNVSSSSTSSPRIGKKLVEAMRTRLATLPLDNLKVLKMAGV</sequence>
<dbReference type="EMBL" id="JADTXM010000015">
    <property type="protein sequence ID" value="MBH3440896.1"/>
    <property type="molecule type" value="Genomic_DNA"/>
</dbReference>
<dbReference type="InterPro" id="IPR041468">
    <property type="entry name" value="HTH_ParB/Spo0J"/>
</dbReference>
<evidence type="ECO:0000313" key="2">
    <source>
        <dbReference type="EMBL" id="MBH3440896.1"/>
    </source>
</evidence>
<organism evidence="2 3">
    <name type="scientific">Pseudomonas luteola</name>
    <dbReference type="NCBI Taxonomy" id="47886"/>
    <lineage>
        <taxon>Bacteria</taxon>
        <taxon>Pseudomonadati</taxon>
        <taxon>Pseudomonadota</taxon>
        <taxon>Gammaproteobacteria</taxon>
        <taxon>Pseudomonadales</taxon>
        <taxon>Pseudomonadaceae</taxon>
        <taxon>Pseudomonas</taxon>
    </lineage>
</organism>
<dbReference type="Pfam" id="PF17762">
    <property type="entry name" value="HTH_ParB"/>
    <property type="match status" value="1"/>
</dbReference>
<comment type="caution">
    <text evidence="2">The sequence shown here is derived from an EMBL/GenBank/DDBJ whole genome shotgun (WGS) entry which is preliminary data.</text>
</comment>
<gene>
    <name evidence="2" type="ORF">I5Q09_19625</name>
</gene>
<dbReference type="Proteomes" id="UP000638986">
    <property type="component" value="Unassembled WGS sequence"/>
</dbReference>
<dbReference type="Gene3D" id="1.10.10.2830">
    <property type="match status" value="1"/>
</dbReference>
<dbReference type="RefSeq" id="WP_010799644.1">
    <property type="nucleotide sequence ID" value="NZ_JAAMQY010000010.1"/>
</dbReference>
<name>A0ABS0MVY2_PSELU</name>
<feature type="domain" description="ParB/Spo0J HTH" evidence="1">
    <location>
        <begin position="131"/>
        <end position="214"/>
    </location>
</feature>